<keyword evidence="1" id="KW-0472">Membrane</keyword>
<dbReference type="EMBL" id="OM982620">
    <property type="protein sequence ID" value="UOL48448.1"/>
    <property type="molecule type" value="Genomic_DNA"/>
</dbReference>
<dbReference type="GeneID" id="80266083"/>
<proteinExistence type="predicted"/>
<accession>A0AAE9GVK6</accession>
<keyword evidence="1" id="KW-1133">Transmembrane helix</keyword>
<keyword evidence="3" id="KW-1185">Reference proteome</keyword>
<evidence type="ECO:0000313" key="2">
    <source>
        <dbReference type="EMBL" id="UOL48448.1"/>
    </source>
</evidence>
<feature type="transmembrane region" description="Helical" evidence="1">
    <location>
        <begin position="12"/>
        <end position="32"/>
    </location>
</feature>
<sequence>MLSKRETNHLGHFILTLFIWPWLFAWIMFYMSNRRHNDEVDRMIWQSQQKG</sequence>
<evidence type="ECO:0000313" key="3">
    <source>
        <dbReference type="Proteomes" id="UP000831298"/>
    </source>
</evidence>
<name>A0AAE9GVK6_9CAUD</name>
<evidence type="ECO:0000256" key="1">
    <source>
        <dbReference type="SAM" id="Phobius"/>
    </source>
</evidence>
<dbReference type="RefSeq" id="YP_010766404.1">
    <property type="nucleotide sequence ID" value="NC_073679.1"/>
</dbReference>
<organism evidence="2 3">
    <name type="scientific">Pseudomonas phage Kremar</name>
    <dbReference type="NCBI Taxonomy" id="2928831"/>
    <lineage>
        <taxon>Viruses</taxon>
        <taxon>Duplodnaviria</taxon>
        <taxon>Heunggongvirae</taxon>
        <taxon>Uroviricota</taxon>
        <taxon>Caudoviricetes</taxon>
        <taxon>Vandenendeviridae</taxon>
        <taxon>Gorskivirinae</taxon>
        <taxon>Kremarvirus</taxon>
        <taxon>Kremarvirus kremar</taxon>
    </lineage>
</organism>
<keyword evidence="1" id="KW-0812">Transmembrane</keyword>
<dbReference type="Proteomes" id="UP000831298">
    <property type="component" value="Segment"/>
</dbReference>
<reference evidence="2 3" key="1">
    <citation type="submission" date="2022-02" db="EMBL/GenBank/DDBJ databases">
        <authorList>
            <person name="Gylling M."/>
        </authorList>
    </citation>
    <scope>NUCLEOTIDE SEQUENCE [LARGE SCALE GENOMIC DNA]</scope>
</reference>
<protein>
    <submittedName>
        <fullName evidence="2">Uncharacterized protein</fullName>
    </submittedName>
</protein>
<dbReference type="KEGG" id="vg:80266083"/>